<keyword evidence="1" id="KW-0175">Coiled coil</keyword>
<evidence type="ECO:0000313" key="3">
    <source>
        <dbReference type="EMBL" id="EAT16336.1"/>
    </source>
</evidence>
<dbReference type="PROSITE" id="PS51257">
    <property type="entry name" value="PROKAR_LIPOPROTEIN"/>
    <property type="match status" value="1"/>
</dbReference>
<reference evidence="3" key="2">
    <citation type="submission" date="2006-05" db="EMBL/GenBank/DDBJ databases">
        <title>Sequencing of the draft genome and assembly of Desulfuromonas acetoxidans DSM 684.</title>
        <authorList>
            <consortium name="US DOE Joint Genome Institute (JGI-PGF)"/>
            <person name="Copeland A."/>
            <person name="Lucas S."/>
            <person name="Lapidus A."/>
            <person name="Barry K."/>
            <person name="Detter J.C."/>
            <person name="Glavina del Rio T."/>
            <person name="Hammon N."/>
            <person name="Israni S."/>
            <person name="Dalin E."/>
            <person name="Tice H."/>
            <person name="Bruce D."/>
            <person name="Pitluck S."/>
            <person name="Richardson P."/>
        </authorList>
    </citation>
    <scope>NUCLEOTIDE SEQUENCE [LARGE SCALE GENOMIC DNA]</scope>
    <source>
        <strain evidence="3">DSM 684</strain>
    </source>
</reference>
<keyword evidence="4" id="KW-1185">Reference proteome</keyword>
<name>Q1K1Q2_DESA6</name>
<accession>Q1K1Q2</accession>
<comment type="caution">
    <text evidence="3">The sequence shown here is derived from an EMBL/GenBank/DDBJ whole genome shotgun (WGS) entry which is preliminary data.</text>
</comment>
<gene>
    <name evidence="3" type="ORF">Dace_1800</name>
</gene>
<sequence>MIFRSLTISLCLALLLSACTPPTFWQEKQRQKTFTEALDHYLSEQDRTFLEEIALSQPATPWSQRAQQLVNRLDKLEQQQQDTAQELQITRQHCAENMQLLEQENQDLQETMDQLKQLFIDMELRE</sequence>
<feature type="signal peptide" evidence="2">
    <location>
        <begin position="1"/>
        <end position="25"/>
    </location>
</feature>
<evidence type="ECO:0000256" key="1">
    <source>
        <dbReference type="SAM" id="Coils"/>
    </source>
</evidence>
<keyword evidence="2" id="KW-0732">Signal</keyword>
<dbReference type="RefSeq" id="WP_005998909.1">
    <property type="nucleotide sequence ID" value="NZ_AAEW02000005.1"/>
</dbReference>
<feature type="coiled-coil region" evidence="1">
    <location>
        <begin position="66"/>
        <end position="125"/>
    </location>
</feature>
<proteinExistence type="predicted"/>
<evidence type="ECO:0000256" key="2">
    <source>
        <dbReference type="SAM" id="SignalP"/>
    </source>
</evidence>
<dbReference type="EMBL" id="AAEW02000005">
    <property type="protein sequence ID" value="EAT16336.1"/>
    <property type="molecule type" value="Genomic_DNA"/>
</dbReference>
<evidence type="ECO:0000313" key="4">
    <source>
        <dbReference type="Proteomes" id="UP000005695"/>
    </source>
</evidence>
<dbReference type="AlphaFoldDB" id="Q1K1Q2"/>
<organism evidence="3 4">
    <name type="scientific">Desulfuromonas acetoxidans (strain DSM 684 / 11070)</name>
    <dbReference type="NCBI Taxonomy" id="281689"/>
    <lineage>
        <taxon>Bacteria</taxon>
        <taxon>Pseudomonadati</taxon>
        <taxon>Thermodesulfobacteriota</taxon>
        <taxon>Desulfuromonadia</taxon>
        <taxon>Desulfuromonadales</taxon>
        <taxon>Desulfuromonadaceae</taxon>
        <taxon>Desulfuromonas</taxon>
    </lineage>
</organism>
<protein>
    <recommendedName>
        <fullName evidence="5">Lipoprotein</fullName>
    </recommendedName>
</protein>
<feature type="chain" id="PRO_5004192401" description="Lipoprotein" evidence="2">
    <location>
        <begin position="26"/>
        <end position="126"/>
    </location>
</feature>
<dbReference type="Proteomes" id="UP000005695">
    <property type="component" value="Unassembled WGS sequence"/>
</dbReference>
<reference evidence="3" key="1">
    <citation type="submission" date="2006-05" db="EMBL/GenBank/DDBJ databases">
        <title>Annotation of the draft genome assembly of Desulfuromonas acetoxidans DSM 684.</title>
        <authorList>
            <consortium name="US DOE Joint Genome Institute (JGI-ORNL)"/>
            <person name="Larimer F."/>
            <person name="Land M."/>
            <person name="Hauser L."/>
        </authorList>
    </citation>
    <scope>NUCLEOTIDE SEQUENCE [LARGE SCALE GENOMIC DNA]</scope>
    <source>
        <strain evidence="3">DSM 684</strain>
    </source>
</reference>
<evidence type="ECO:0008006" key="5">
    <source>
        <dbReference type="Google" id="ProtNLM"/>
    </source>
</evidence>